<protein>
    <submittedName>
        <fullName evidence="4">TetR/AcrR family transcriptional regulator</fullName>
    </submittedName>
</protein>
<evidence type="ECO:0000259" key="3">
    <source>
        <dbReference type="PROSITE" id="PS50977"/>
    </source>
</evidence>
<organism evidence="4 5">
    <name type="scientific">Panacibacter ginsenosidivorans</name>
    <dbReference type="NCBI Taxonomy" id="1813871"/>
    <lineage>
        <taxon>Bacteria</taxon>
        <taxon>Pseudomonadati</taxon>
        <taxon>Bacteroidota</taxon>
        <taxon>Chitinophagia</taxon>
        <taxon>Chitinophagales</taxon>
        <taxon>Chitinophagaceae</taxon>
        <taxon>Panacibacter</taxon>
    </lineage>
</organism>
<dbReference type="InterPro" id="IPR050109">
    <property type="entry name" value="HTH-type_TetR-like_transc_reg"/>
</dbReference>
<dbReference type="PANTHER" id="PTHR30328:SF54">
    <property type="entry name" value="HTH-TYPE TRANSCRIPTIONAL REPRESSOR SCO4008"/>
    <property type="match status" value="1"/>
</dbReference>
<dbReference type="SUPFAM" id="SSF48498">
    <property type="entry name" value="Tetracyclin repressor-like, C-terminal domain"/>
    <property type="match status" value="1"/>
</dbReference>
<proteinExistence type="predicted"/>
<dbReference type="PROSITE" id="PS50977">
    <property type="entry name" value="HTH_TETR_2"/>
    <property type="match status" value="1"/>
</dbReference>
<dbReference type="InterPro" id="IPR009057">
    <property type="entry name" value="Homeodomain-like_sf"/>
</dbReference>
<dbReference type="PANTHER" id="PTHR30328">
    <property type="entry name" value="TRANSCRIPTIONAL REPRESSOR"/>
    <property type="match status" value="1"/>
</dbReference>
<evidence type="ECO:0000313" key="4">
    <source>
        <dbReference type="EMBL" id="QEC67030.1"/>
    </source>
</evidence>
<dbReference type="InterPro" id="IPR041474">
    <property type="entry name" value="NicS_C"/>
</dbReference>
<gene>
    <name evidence="4" type="ORF">FRZ67_06870</name>
</gene>
<feature type="DNA-binding region" description="H-T-H motif" evidence="2">
    <location>
        <begin position="25"/>
        <end position="44"/>
    </location>
</feature>
<dbReference type="Gene3D" id="1.10.357.10">
    <property type="entry name" value="Tetracycline Repressor, domain 2"/>
    <property type="match status" value="1"/>
</dbReference>
<feature type="domain" description="HTH tetR-type" evidence="3">
    <location>
        <begin position="2"/>
        <end position="62"/>
    </location>
</feature>
<dbReference type="RefSeq" id="WP_147188830.1">
    <property type="nucleotide sequence ID" value="NZ_CP042435.1"/>
</dbReference>
<dbReference type="Proteomes" id="UP000321533">
    <property type="component" value="Chromosome"/>
</dbReference>
<evidence type="ECO:0000313" key="5">
    <source>
        <dbReference type="Proteomes" id="UP000321533"/>
    </source>
</evidence>
<dbReference type="InterPro" id="IPR023772">
    <property type="entry name" value="DNA-bd_HTH_TetR-type_CS"/>
</dbReference>
<accession>A0A5B8V6E6</accession>
<evidence type="ECO:0000256" key="1">
    <source>
        <dbReference type="ARBA" id="ARBA00023125"/>
    </source>
</evidence>
<name>A0A5B8V6E6_9BACT</name>
<keyword evidence="5" id="KW-1185">Reference proteome</keyword>
<dbReference type="InterPro" id="IPR036271">
    <property type="entry name" value="Tet_transcr_reg_TetR-rel_C_sf"/>
</dbReference>
<dbReference type="KEGG" id="pgin:FRZ67_06870"/>
<sequence>MTDKKEHIINHAVELFAEKGFEGTSIRDLAARAEVNVAMVNYYFGSKEKLFEAMVQHKAAYLKGIIEELSKDNSLTEIEKLDRIIESYVNKMFNNRLFHRVIHQELLLHQRESLQDSIINIVSPNAVAIKNIIETGIRKGVFRKIDPPLLIASLFGTFNQVLLSKKMCNKLLDKNPDYIPYEDPKFKKRLIDHLKDLLHTYLLKN</sequence>
<dbReference type="PRINTS" id="PR00455">
    <property type="entry name" value="HTHTETR"/>
</dbReference>
<dbReference type="Pfam" id="PF00440">
    <property type="entry name" value="TetR_N"/>
    <property type="match status" value="1"/>
</dbReference>
<reference evidence="4 5" key="1">
    <citation type="journal article" date="2016" name="Int. J. Syst. Evol. Microbiol.">
        <title>Panacibacter ginsenosidivorans gen. nov., sp. nov., with ginsenoside converting activity isolated from soil of a ginseng field.</title>
        <authorList>
            <person name="Siddiqi M.Z."/>
            <person name="Muhammad Shafi S."/>
            <person name="Choi K.D."/>
            <person name="Im W.T."/>
        </authorList>
    </citation>
    <scope>NUCLEOTIDE SEQUENCE [LARGE SCALE GENOMIC DNA]</scope>
    <source>
        <strain evidence="4 5">Gsoil1550</strain>
    </source>
</reference>
<dbReference type="InterPro" id="IPR001647">
    <property type="entry name" value="HTH_TetR"/>
</dbReference>
<dbReference type="SUPFAM" id="SSF46689">
    <property type="entry name" value="Homeodomain-like"/>
    <property type="match status" value="1"/>
</dbReference>
<dbReference type="Pfam" id="PF17938">
    <property type="entry name" value="TetR_C_29"/>
    <property type="match status" value="1"/>
</dbReference>
<dbReference type="AlphaFoldDB" id="A0A5B8V6E6"/>
<dbReference type="GO" id="GO:0003677">
    <property type="term" value="F:DNA binding"/>
    <property type="evidence" value="ECO:0007669"/>
    <property type="project" value="UniProtKB-UniRule"/>
</dbReference>
<dbReference type="OrthoDB" id="9789566at2"/>
<keyword evidence="1 2" id="KW-0238">DNA-binding</keyword>
<evidence type="ECO:0000256" key="2">
    <source>
        <dbReference type="PROSITE-ProRule" id="PRU00335"/>
    </source>
</evidence>
<dbReference type="PROSITE" id="PS01081">
    <property type="entry name" value="HTH_TETR_1"/>
    <property type="match status" value="1"/>
</dbReference>
<dbReference type="EMBL" id="CP042435">
    <property type="protein sequence ID" value="QEC67030.1"/>
    <property type="molecule type" value="Genomic_DNA"/>
</dbReference>